<gene>
    <name evidence="1" type="ORF">N47_A11640</name>
</gene>
<proteinExistence type="predicted"/>
<dbReference type="AlphaFoldDB" id="E1Y991"/>
<name>E1Y991_9BACT</name>
<sequence length="163" mass="19291">MGYTFKIGNAVPKIYEENDYMFLRFEVEPVVSEDAPAFKGDEATGKTNIRRPSYINWHEFCKETGILDVFFDDRGNLRFGKYGCVMLRKSDHIKVKEALELWQKTATIPPGFDDSLTFNEETQQWYEEGEQKYDYQLARLIWLEWWMGWALKNCETPAIEYIV</sequence>
<accession>E1Y991</accession>
<dbReference type="EMBL" id="FR695864">
    <property type="protein sequence ID" value="CBX27135.1"/>
    <property type="molecule type" value="Genomic_DNA"/>
</dbReference>
<reference evidence="1" key="1">
    <citation type="journal article" date="2011" name="Environ. Microbiol.">
        <title>Genomic insights into the metabolic potential of the polycyclic aromatic hydrocarbon degrading sulfate-reducing Deltaproteobacterium N47.</title>
        <authorList>
            <person name="Bergmann F."/>
            <person name="Selesi D."/>
            <person name="Weinmaier T."/>
            <person name="Tischler P."/>
            <person name="Rattei T."/>
            <person name="Meckenstock R.U."/>
        </authorList>
    </citation>
    <scope>NUCLEOTIDE SEQUENCE</scope>
</reference>
<protein>
    <submittedName>
        <fullName evidence="1">Uncharacterized protein</fullName>
    </submittedName>
</protein>
<organism evidence="1">
    <name type="scientific">uncultured Desulfobacterium sp</name>
    <dbReference type="NCBI Taxonomy" id="201089"/>
    <lineage>
        <taxon>Bacteria</taxon>
        <taxon>Pseudomonadati</taxon>
        <taxon>Thermodesulfobacteriota</taxon>
        <taxon>Desulfobacteria</taxon>
        <taxon>Desulfobacterales</taxon>
        <taxon>Desulfobacteriaceae</taxon>
        <taxon>Desulfobacterium</taxon>
        <taxon>environmental samples</taxon>
    </lineage>
</organism>
<evidence type="ECO:0000313" key="1">
    <source>
        <dbReference type="EMBL" id="CBX27135.1"/>
    </source>
</evidence>